<name>A0A067QVT1_ZOONE</name>
<accession>A0A067QVT1</accession>
<dbReference type="EMBL" id="KK852888">
    <property type="protein sequence ID" value="KDR14333.1"/>
    <property type="molecule type" value="Genomic_DNA"/>
</dbReference>
<evidence type="ECO:0008006" key="3">
    <source>
        <dbReference type="Google" id="ProtNLM"/>
    </source>
</evidence>
<evidence type="ECO:0000313" key="1">
    <source>
        <dbReference type="EMBL" id="KDR14333.1"/>
    </source>
</evidence>
<reference evidence="1 2" key="1">
    <citation type="journal article" date="2014" name="Nat. Commun.">
        <title>Molecular traces of alternative social organization in a termite genome.</title>
        <authorList>
            <person name="Terrapon N."/>
            <person name="Li C."/>
            <person name="Robertson H.M."/>
            <person name="Ji L."/>
            <person name="Meng X."/>
            <person name="Booth W."/>
            <person name="Chen Z."/>
            <person name="Childers C.P."/>
            <person name="Glastad K.M."/>
            <person name="Gokhale K."/>
            <person name="Gowin J."/>
            <person name="Gronenberg W."/>
            <person name="Hermansen R.A."/>
            <person name="Hu H."/>
            <person name="Hunt B.G."/>
            <person name="Huylmans A.K."/>
            <person name="Khalil S.M."/>
            <person name="Mitchell R.D."/>
            <person name="Munoz-Torres M.C."/>
            <person name="Mustard J.A."/>
            <person name="Pan H."/>
            <person name="Reese J.T."/>
            <person name="Scharf M.E."/>
            <person name="Sun F."/>
            <person name="Vogel H."/>
            <person name="Xiao J."/>
            <person name="Yang W."/>
            <person name="Yang Z."/>
            <person name="Yang Z."/>
            <person name="Zhou J."/>
            <person name="Zhu J."/>
            <person name="Brent C.S."/>
            <person name="Elsik C.G."/>
            <person name="Goodisman M.A."/>
            <person name="Liberles D.A."/>
            <person name="Roe R.M."/>
            <person name="Vargo E.L."/>
            <person name="Vilcinskas A."/>
            <person name="Wang J."/>
            <person name="Bornberg-Bauer E."/>
            <person name="Korb J."/>
            <person name="Zhang G."/>
            <person name="Liebig J."/>
        </authorList>
    </citation>
    <scope>NUCLEOTIDE SEQUENCE [LARGE SCALE GENOMIC DNA]</scope>
    <source>
        <tissue evidence="1">Whole organism</tissue>
    </source>
</reference>
<sequence length="351" mass="39766">MEQVTGYETISFNAVSVPPPKPLPSSREMWWEDVLNHSSQPAHPRVSEKMARQALLEHVKNHWCYGEGAAKNMAITKLKYSSAFHYELQTFTEKRETSWKFIPYSGGDVDGAENGPAPLPWDIDLRPSCLFKNEEKFITVPHTSSVKPCHRCKTTGHVVCTECYGKGWVRCQMCNGYGYRTHSEQRDRCINCSLSHNGPGRQDCFECDSKGKLTCSACDSYGQIQCSIQLTVTWKVNTSEHIAEDMALPEQLVRFVSGQVAFEEEGPQVVPLQGFPDEAINMASAQLVQDHLMKYQDQRILAQRQQVRVVPVTSVRYEWKGCDGEFWLCGYENKVYAPDYPQTCCCCCSLS</sequence>
<gene>
    <name evidence="1" type="ORF">L798_11426</name>
</gene>
<keyword evidence="2" id="KW-1185">Reference proteome</keyword>
<evidence type="ECO:0000313" key="2">
    <source>
        <dbReference type="Proteomes" id="UP000027135"/>
    </source>
</evidence>
<protein>
    <recommendedName>
        <fullName evidence="3">Protein SSUH2-like protein</fullName>
    </recommendedName>
</protein>
<dbReference type="InParanoid" id="A0A067QVT1"/>
<dbReference type="PANTHER" id="PTHR48465:SF1">
    <property type="entry name" value="PROTEIN SSUH2 HOMOLOG"/>
    <property type="match status" value="1"/>
</dbReference>
<proteinExistence type="predicted"/>
<dbReference type="Proteomes" id="UP000027135">
    <property type="component" value="Unassembled WGS sequence"/>
</dbReference>
<dbReference type="eggNOG" id="KOG2813">
    <property type="taxonomic scope" value="Eukaryota"/>
</dbReference>
<organism evidence="1 2">
    <name type="scientific">Zootermopsis nevadensis</name>
    <name type="common">Dampwood termite</name>
    <dbReference type="NCBI Taxonomy" id="136037"/>
    <lineage>
        <taxon>Eukaryota</taxon>
        <taxon>Metazoa</taxon>
        <taxon>Ecdysozoa</taxon>
        <taxon>Arthropoda</taxon>
        <taxon>Hexapoda</taxon>
        <taxon>Insecta</taxon>
        <taxon>Pterygota</taxon>
        <taxon>Neoptera</taxon>
        <taxon>Polyneoptera</taxon>
        <taxon>Dictyoptera</taxon>
        <taxon>Blattodea</taxon>
        <taxon>Blattoidea</taxon>
        <taxon>Termitoidae</taxon>
        <taxon>Termopsidae</taxon>
        <taxon>Zootermopsis</taxon>
    </lineage>
</organism>
<dbReference type="AlphaFoldDB" id="A0A067QVT1"/>
<dbReference type="PANTHER" id="PTHR48465">
    <property type="entry name" value="PROTEIN SSUH2 HOMOLOG"/>
    <property type="match status" value="1"/>
</dbReference>
<dbReference type="OMA" id="DCEAKGY"/>
<dbReference type="InterPro" id="IPR052789">
    <property type="entry name" value="SSUH2_homolog"/>
</dbReference>